<sequence>MANDYYQGYTLMHKNTPVAEIVLDNASGTISAIGEIYTPEHVPVGIAVKKGKVDRAALNEWWKSRAIPASRDGIKSALIELNVTSTQKLLDKCLGLSLSDQYWICPVDSGISWESVNFFQNDFSDDVGNILFGKGSSSDKISLMSPDNTSDGWLKKKWKIIDEKRCLIKGGSGATQQEPYNEVLASYIMERLGIPHVPYTLMIQDDYPYSVCIDFITPQTELISAWYIMQTQQKENHVSVYQHYLNCCDALNISGVKEALDRMIVLDYLIANEDRHQNNFGVVRNAETLEYQGAAPIFDSGTSLWFDKPIALIGQSKINSKPFKNRHEEQIKLVSSFDWLDLKALDGIDEQLRELMRGSIFIDDARCDALCSALKRRVASLTEVVNDHKIFVSVSNCHDDVSEDIAYSGEQDDFER</sequence>
<proteinExistence type="predicted"/>
<dbReference type="EMBL" id="CP019962">
    <property type="protein sequence ID" value="ARD67027.1"/>
    <property type="molecule type" value="Genomic_DNA"/>
</dbReference>
<gene>
    <name evidence="1" type="ORF">B2M23_16465</name>
</gene>
<dbReference type="AlphaFoldDB" id="A0AAC9QWH8"/>
<accession>A0AAC9QWH8</accession>
<dbReference type="GeneID" id="68363073"/>
<name>A0AAC9QWH8_EUBLI</name>
<dbReference type="Gene3D" id="1.10.1070.20">
    <property type="match status" value="1"/>
</dbReference>
<dbReference type="Proteomes" id="UP000192391">
    <property type="component" value="Chromosome"/>
</dbReference>
<dbReference type="RefSeq" id="WP_013380215.1">
    <property type="nucleotide sequence ID" value="NZ_CP019962.1"/>
</dbReference>
<organism evidence="1 2">
    <name type="scientific">Eubacterium limosum</name>
    <dbReference type="NCBI Taxonomy" id="1736"/>
    <lineage>
        <taxon>Bacteria</taxon>
        <taxon>Bacillati</taxon>
        <taxon>Bacillota</taxon>
        <taxon>Clostridia</taxon>
        <taxon>Eubacteriales</taxon>
        <taxon>Eubacteriaceae</taxon>
        <taxon>Eubacterium</taxon>
    </lineage>
</organism>
<reference evidence="2" key="1">
    <citation type="journal article" date="2017" name="Sci. Rep.">
        <title>Determination of the Genome and Primary Transcriptome of Syngas Fermenting Eubacterium limosum ATCC 8486.</title>
        <authorList>
            <person name="Song Y."/>
            <person name="Shin J."/>
            <person name="Jeong Y."/>
            <person name="Jin S."/>
            <person name="Lee J.K."/>
            <person name="Kim D.R."/>
            <person name="Kim S.C."/>
            <person name="Cho S."/>
            <person name="Cho B.K."/>
        </authorList>
    </citation>
    <scope>NUCLEOTIDE SEQUENCE [LARGE SCALE GENOMIC DNA]</scope>
    <source>
        <strain evidence="2">ATCC 8486</strain>
    </source>
</reference>
<evidence type="ECO:0000313" key="1">
    <source>
        <dbReference type="EMBL" id="ARD67027.1"/>
    </source>
</evidence>
<protein>
    <submittedName>
        <fullName evidence="1">Excisionase</fullName>
    </submittedName>
</protein>
<dbReference type="KEGG" id="elim:B2M23_16465"/>
<evidence type="ECO:0000313" key="2">
    <source>
        <dbReference type="Proteomes" id="UP000192391"/>
    </source>
</evidence>